<dbReference type="SUPFAM" id="SSF53335">
    <property type="entry name" value="S-adenosyl-L-methionine-dependent methyltransferases"/>
    <property type="match status" value="1"/>
</dbReference>
<dbReference type="Gene3D" id="3.40.50.150">
    <property type="entry name" value="Vaccinia Virus protein VP39"/>
    <property type="match status" value="1"/>
</dbReference>
<dbReference type="PANTHER" id="PTHR40036">
    <property type="entry name" value="MACROCIN O-METHYLTRANSFERASE"/>
    <property type="match status" value="1"/>
</dbReference>
<dbReference type="InterPro" id="IPR008884">
    <property type="entry name" value="TylF_MeTrfase"/>
</dbReference>
<dbReference type="Proteomes" id="UP000006036">
    <property type="component" value="Chromosome 1"/>
</dbReference>
<proteinExistence type="predicted"/>
<gene>
    <name evidence="1" type="ORF">HCBAA847_0762</name>
</gene>
<organism evidence="1 2">
    <name type="scientific">Helicobacter cinaedi CCUG 18818 = ATCC BAA-847</name>
    <dbReference type="NCBI Taxonomy" id="537971"/>
    <lineage>
        <taxon>Bacteria</taxon>
        <taxon>Pseudomonadati</taxon>
        <taxon>Campylobacterota</taxon>
        <taxon>Epsilonproteobacteria</taxon>
        <taxon>Campylobacterales</taxon>
        <taxon>Helicobacteraceae</taxon>
        <taxon>Helicobacter</taxon>
    </lineage>
</organism>
<dbReference type="PANTHER" id="PTHR40036:SF1">
    <property type="entry name" value="MACROCIN O-METHYLTRANSFERASE"/>
    <property type="match status" value="1"/>
</dbReference>
<dbReference type="InterPro" id="IPR029063">
    <property type="entry name" value="SAM-dependent_MTases_sf"/>
</dbReference>
<dbReference type="AlphaFoldDB" id="A0AAI8MLP5"/>
<dbReference type="KEGG" id="hcb:HCBAA847_0762"/>
<dbReference type="Pfam" id="PF05711">
    <property type="entry name" value="TylF"/>
    <property type="match status" value="1"/>
</dbReference>
<protein>
    <submittedName>
        <fullName evidence="1">dTDP-6-deoxy-L-hexose 3-O-methyltransferase</fullName>
    </submittedName>
</protein>
<sequence length="221" mass="25469">MSTNYRQDDYYFHENEYYKQVDAFRFGKLLSHYEIYKKTIGIPGDIVECGIFRGKSFFQMAGFRDVVENPYSRKLIGFDIFGMFPPTNFEEDKQILQDFIDASGGESISIDEMHTALKAKDVKNYELVKGDINQTVPQYCKDHPELRISLLHIDVDVYEPCVTILENLYERVTGGGGIIMLDDYPCFPGEEKAVEDFIKGKNIQLQKLPFAHAPSFFVKPL</sequence>
<accession>A0AAI8MLP5</accession>
<evidence type="ECO:0000313" key="2">
    <source>
        <dbReference type="Proteomes" id="UP000006036"/>
    </source>
</evidence>
<reference evidence="1 2" key="1">
    <citation type="journal article" date="2012" name="J. Bacteriol.">
        <title>Complete Genome Sequence of Helicobacter cinaedi Type Strain ATCC BAA-847.</title>
        <authorList>
            <person name="Miyoshi-Akiyama T."/>
            <person name="Takeshita N."/>
            <person name="Ohmagari N."/>
            <person name="Kirikae T."/>
        </authorList>
    </citation>
    <scope>NUCLEOTIDE SEQUENCE [LARGE SCALE GENOMIC DNA]</scope>
    <source>
        <strain evidence="1 2">ATCC BAA-847</strain>
    </source>
</reference>
<name>A0AAI8MLP5_9HELI</name>
<dbReference type="RefSeq" id="WP_015453371.1">
    <property type="nucleotide sequence ID" value="NC_020555.1"/>
</dbReference>
<evidence type="ECO:0000313" key="1">
    <source>
        <dbReference type="EMBL" id="BAM32000.1"/>
    </source>
</evidence>
<dbReference type="EMBL" id="AP012492">
    <property type="protein sequence ID" value="BAM32000.1"/>
    <property type="molecule type" value="Genomic_DNA"/>
</dbReference>